<evidence type="ECO:0000313" key="2">
    <source>
        <dbReference type="EMBL" id="GLH99695.1"/>
    </source>
</evidence>
<feature type="transmembrane region" description="Helical" evidence="1">
    <location>
        <begin position="47"/>
        <end position="68"/>
    </location>
</feature>
<keyword evidence="3" id="KW-1185">Reference proteome</keyword>
<dbReference type="Pfam" id="PF06772">
    <property type="entry name" value="LtrA"/>
    <property type="match status" value="1"/>
</dbReference>
<proteinExistence type="predicted"/>
<dbReference type="RefSeq" id="WP_281899523.1">
    <property type="nucleotide sequence ID" value="NZ_BSDI01000026.1"/>
</dbReference>
<evidence type="ECO:0000256" key="1">
    <source>
        <dbReference type="SAM" id="Phobius"/>
    </source>
</evidence>
<organism evidence="2 3">
    <name type="scientific">Phytohabitans aurantiacus</name>
    <dbReference type="NCBI Taxonomy" id="3016789"/>
    <lineage>
        <taxon>Bacteria</taxon>
        <taxon>Bacillati</taxon>
        <taxon>Actinomycetota</taxon>
        <taxon>Actinomycetes</taxon>
        <taxon>Micromonosporales</taxon>
        <taxon>Micromonosporaceae</taxon>
    </lineage>
</organism>
<evidence type="ECO:0000313" key="3">
    <source>
        <dbReference type="Proteomes" id="UP001144280"/>
    </source>
</evidence>
<dbReference type="InterPro" id="IPR010640">
    <property type="entry name" value="Low_temperature_requirement_A"/>
</dbReference>
<sequence length="88" mass="9917">MSETQQRRGAAEPAVRVSTLELFFDLVFVFTLTQLTGLLADDLSARVAVHVALMLGIIMWMYDGFAWLTNAVVPNNRLRRTLVLVDYS</sequence>
<gene>
    <name evidence="2" type="ORF">Pa4123_49710</name>
</gene>
<accession>A0ABQ5QZH5</accession>
<keyword evidence="1" id="KW-1133">Transmembrane helix</keyword>
<dbReference type="EMBL" id="BSDI01000026">
    <property type="protein sequence ID" value="GLH99695.1"/>
    <property type="molecule type" value="Genomic_DNA"/>
</dbReference>
<comment type="caution">
    <text evidence="2">The sequence shown here is derived from an EMBL/GenBank/DDBJ whole genome shotgun (WGS) entry which is preliminary data.</text>
</comment>
<keyword evidence="1" id="KW-0812">Transmembrane</keyword>
<name>A0ABQ5QZH5_9ACTN</name>
<reference evidence="2" key="1">
    <citation type="submission" date="2022-12" db="EMBL/GenBank/DDBJ databases">
        <title>New Phytohabitans aurantiacus sp. RD004123 nov., an actinomycete isolated from soil.</title>
        <authorList>
            <person name="Triningsih D.W."/>
            <person name="Harunari E."/>
            <person name="Igarashi Y."/>
        </authorList>
    </citation>
    <scope>NUCLEOTIDE SEQUENCE</scope>
    <source>
        <strain evidence="2">RD004123</strain>
    </source>
</reference>
<protein>
    <recommendedName>
        <fullName evidence="4">Low temperature requirement protein A</fullName>
    </recommendedName>
</protein>
<dbReference type="Proteomes" id="UP001144280">
    <property type="component" value="Unassembled WGS sequence"/>
</dbReference>
<evidence type="ECO:0008006" key="4">
    <source>
        <dbReference type="Google" id="ProtNLM"/>
    </source>
</evidence>
<keyword evidence="1" id="KW-0472">Membrane</keyword>